<dbReference type="SUPFAM" id="SSF74784">
    <property type="entry name" value="Translin"/>
    <property type="match status" value="1"/>
</dbReference>
<accession>A0A067M9W6</accession>
<dbReference type="InterPro" id="IPR036081">
    <property type="entry name" value="Translin_sf"/>
</dbReference>
<evidence type="ECO:0000256" key="1">
    <source>
        <dbReference type="ARBA" id="ARBA00004123"/>
    </source>
</evidence>
<dbReference type="GO" id="GO:0005737">
    <property type="term" value="C:cytoplasm"/>
    <property type="evidence" value="ECO:0007669"/>
    <property type="project" value="UniProtKB-SubCell"/>
</dbReference>
<dbReference type="InterPro" id="IPR016068">
    <property type="entry name" value="Translin_N"/>
</dbReference>
<evidence type="ECO:0000313" key="9">
    <source>
        <dbReference type="Proteomes" id="UP000027195"/>
    </source>
</evidence>
<evidence type="ECO:0000256" key="6">
    <source>
        <dbReference type="ARBA" id="ARBA00023125"/>
    </source>
</evidence>
<keyword evidence="9" id="KW-1185">Reference proteome</keyword>
<comment type="subcellular location">
    <subcellularLocation>
        <location evidence="2">Cytoplasm</location>
    </subcellularLocation>
    <subcellularLocation>
        <location evidence="1">Nucleus</location>
    </subcellularLocation>
</comment>
<evidence type="ECO:0000256" key="4">
    <source>
        <dbReference type="ARBA" id="ARBA00022490"/>
    </source>
</evidence>
<evidence type="ECO:0000313" key="8">
    <source>
        <dbReference type="EMBL" id="KDQ11500.1"/>
    </source>
</evidence>
<dbReference type="PANTHER" id="PTHR10741">
    <property type="entry name" value="TRANSLIN AND TRANSLIN ASSOCIATED PROTEIN X"/>
    <property type="match status" value="1"/>
</dbReference>
<dbReference type="InterPro" id="IPR002848">
    <property type="entry name" value="Translin_fam"/>
</dbReference>
<evidence type="ECO:0000256" key="5">
    <source>
        <dbReference type="ARBA" id="ARBA00022884"/>
    </source>
</evidence>
<protein>
    <recommendedName>
        <fullName evidence="10">Translin</fullName>
    </recommendedName>
</protein>
<dbReference type="EMBL" id="KL198058">
    <property type="protein sequence ID" value="KDQ11500.1"/>
    <property type="molecule type" value="Genomic_DNA"/>
</dbReference>
<evidence type="ECO:0008006" key="10">
    <source>
        <dbReference type="Google" id="ProtNLM"/>
    </source>
</evidence>
<name>A0A067M9W6_BOTB1</name>
<dbReference type="STRING" id="930990.A0A067M9W6"/>
<dbReference type="Proteomes" id="UP000027195">
    <property type="component" value="Unassembled WGS sequence"/>
</dbReference>
<dbReference type="InterPro" id="IPR033956">
    <property type="entry name" value="Translin"/>
</dbReference>
<dbReference type="OrthoDB" id="829at2759"/>
<dbReference type="InParanoid" id="A0A067M9W6"/>
<evidence type="ECO:0000256" key="7">
    <source>
        <dbReference type="ARBA" id="ARBA00023242"/>
    </source>
</evidence>
<organism evidence="8 9">
    <name type="scientific">Botryobasidium botryosum (strain FD-172 SS1)</name>
    <dbReference type="NCBI Taxonomy" id="930990"/>
    <lineage>
        <taxon>Eukaryota</taxon>
        <taxon>Fungi</taxon>
        <taxon>Dikarya</taxon>
        <taxon>Basidiomycota</taxon>
        <taxon>Agaricomycotina</taxon>
        <taxon>Agaricomycetes</taxon>
        <taxon>Cantharellales</taxon>
        <taxon>Botryobasidiaceae</taxon>
        <taxon>Botryobasidium</taxon>
    </lineage>
</organism>
<dbReference type="AlphaFoldDB" id="A0A067M9W6"/>
<dbReference type="GO" id="GO:0003697">
    <property type="term" value="F:single-stranded DNA binding"/>
    <property type="evidence" value="ECO:0007669"/>
    <property type="project" value="InterPro"/>
</dbReference>
<reference evidence="9" key="1">
    <citation type="journal article" date="2014" name="Proc. Natl. Acad. Sci. U.S.A.">
        <title>Extensive sampling of basidiomycete genomes demonstrates inadequacy of the white-rot/brown-rot paradigm for wood decay fungi.</title>
        <authorList>
            <person name="Riley R."/>
            <person name="Salamov A.A."/>
            <person name="Brown D.W."/>
            <person name="Nagy L.G."/>
            <person name="Floudas D."/>
            <person name="Held B.W."/>
            <person name="Levasseur A."/>
            <person name="Lombard V."/>
            <person name="Morin E."/>
            <person name="Otillar R."/>
            <person name="Lindquist E.A."/>
            <person name="Sun H."/>
            <person name="LaButti K.M."/>
            <person name="Schmutz J."/>
            <person name="Jabbour D."/>
            <person name="Luo H."/>
            <person name="Baker S.E."/>
            <person name="Pisabarro A.G."/>
            <person name="Walton J.D."/>
            <person name="Blanchette R.A."/>
            <person name="Henrissat B."/>
            <person name="Martin F."/>
            <person name="Cullen D."/>
            <person name="Hibbett D.S."/>
            <person name="Grigoriev I.V."/>
        </authorList>
    </citation>
    <scope>NUCLEOTIDE SEQUENCE [LARGE SCALE GENOMIC DNA]</scope>
    <source>
        <strain evidence="9">FD-172 SS1</strain>
    </source>
</reference>
<dbReference type="CDD" id="cd14819">
    <property type="entry name" value="Translin"/>
    <property type="match status" value="1"/>
</dbReference>
<gene>
    <name evidence="8" type="ORF">BOTBODRAFT_35375</name>
</gene>
<comment type="similarity">
    <text evidence="3">Belongs to the translin family.</text>
</comment>
<dbReference type="Gene3D" id="1.20.58.200">
    <property type="entry name" value="Translin, domain 2"/>
    <property type="match status" value="1"/>
</dbReference>
<dbReference type="GO" id="GO:0005634">
    <property type="term" value="C:nucleus"/>
    <property type="evidence" value="ECO:0007669"/>
    <property type="project" value="UniProtKB-SubCell"/>
</dbReference>
<dbReference type="HOGENOM" id="CLU_079179_0_0_1"/>
<keyword evidence="7" id="KW-0539">Nucleus</keyword>
<dbReference type="GO" id="GO:0016070">
    <property type="term" value="P:RNA metabolic process"/>
    <property type="evidence" value="ECO:0007669"/>
    <property type="project" value="InterPro"/>
</dbReference>
<dbReference type="GO" id="GO:0003723">
    <property type="term" value="F:RNA binding"/>
    <property type="evidence" value="ECO:0007669"/>
    <property type="project" value="UniProtKB-KW"/>
</dbReference>
<dbReference type="Gene3D" id="1.20.58.190">
    <property type="entry name" value="Translin, domain 1"/>
    <property type="match status" value="1"/>
</dbReference>
<dbReference type="GO" id="GO:0043565">
    <property type="term" value="F:sequence-specific DNA binding"/>
    <property type="evidence" value="ECO:0007669"/>
    <property type="project" value="InterPro"/>
</dbReference>
<proteinExistence type="inferred from homology"/>
<keyword evidence="6" id="KW-0238">DNA-binding</keyword>
<dbReference type="FunCoup" id="A0A067M9W6">
    <property type="interactions" value="915"/>
</dbReference>
<dbReference type="InterPro" id="IPR016069">
    <property type="entry name" value="Translin_C"/>
</dbReference>
<sequence>MDPEELDQINAYFERDAQLREILREENAKLDKKVRSMVGTLSKVHSTPASDFPGIVDVVRRTLSGCNENLLAIVSLIPPNQLWRWKETWAYTIRSIVYIAAFTEFLASGKLISLQEVNDMVGIQETWNDRLEIQVEDYLQGLITLINELSRLAVNSVTLGNYDAPFKISIFVKDLFAGFSLLNLKNDSLRRRFDSIKYDVKKIEEVVYDVSLRQLNNPPAESKAA</sequence>
<dbReference type="Pfam" id="PF01997">
    <property type="entry name" value="Translin"/>
    <property type="match status" value="1"/>
</dbReference>
<keyword evidence="4" id="KW-0963">Cytoplasm</keyword>
<evidence type="ECO:0000256" key="2">
    <source>
        <dbReference type="ARBA" id="ARBA00004496"/>
    </source>
</evidence>
<evidence type="ECO:0000256" key="3">
    <source>
        <dbReference type="ARBA" id="ARBA00005902"/>
    </source>
</evidence>
<keyword evidence="5" id="KW-0694">RNA-binding</keyword>
<dbReference type="FunFam" id="1.20.58.200:FF:000002">
    <property type="entry name" value="Putative translin"/>
    <property type="match status" value="1"/>
</dbReference>